<dbReference type="EMBL" id="VAUV01000009">
    <property type="protein sequence ID" value="TLD70115.1"/>
    <property type="molecule type" value="Genomic_DNA"/>
</dbReference>
<dbReference type="Gene3D" id="3.40.50.410">
    <property type="entry name" value="von Willebrand factor, type A domain"/>
    <property type="match status" value="1"/>
</dbReference>
<dbReference type="SUPFAM" id="SSF53300">
    <property type="entry name" value="vWA-like"/>
    <property type="match status" value="2"/>
</dbReference>
<proteinExistence type="predicted"/>
<name>A0A5R8KDU6_9BACT</name>
<organism evidence="3 4">
    <name type="scientific">Phragmitibacter flavus</name>
    <dbReference type="NCBI Taxonomy" id="2576071"/>
    <lineage>
        <taxon>Bacteria</taxon>
        <taxon>Pseudomonadati</taxon>
        <taxon>Verrucomicrobiota</taxon>
        <taxon>Verrucomicrobiia</taxon>
        <taxon>Verrucomicrobiales</taxon>
        <taxon>Verrucomicrobiaceae</taxon>
        <taxon>Phragmitibacter</taxon>
    </lineage>
</organism>
<evidence type="ECO:0000313" key="3">
    <source>
        <dbReference type="EMBL" id="TLD70115.1"/>
    </source>
</evidence>
<dbReference type="PANTHER" id="PTHR37947">
    <property type="entry name" value="BLL2462 PROTEIN"/>
    <property type="match status" value="1"/>
</dbReference>
<dbReference type="PROSITE" id="PS50234">
    <property type="entry name" value="VWFA"/>
    <property type="match status" value="1"/>
</dbReference>
<keyword evidence="1" id="KW-0472">Membrane</keyword>
<dbReference type="Gene3D" id="3.40.50.880">
    <property type="match status" value="2"/>
</dbReference>
<evidence type="ECO:0000259" key="2">
    <source>
        <dbReference type="PROSITE" id="PS50234"/>
    </source>
</evidence>
<dbReference type="PANTHER" id="PTHR37947:SF2">
    <property type="entry name" value="VON WILLEBRAND FACTOR TYPE A"/>
    <property type="match status" value="1"/>
</dbReference>
<dbReference type="AlphaFoldDB" id="A0A5R8KDU6"/>
<dbReference type="Pfam" id="PF13768">
    <property type="entry name" value="VWA_3"/>
    <property type="match status" value="1"/>
</dbReference>
<keyword evidence="4" id="KW-1185">Reference proteome</keyword>
<evidence type="ECO:0000313" key="4">
    <source>
        <dbReference type="Proteomes" id="UP000306196"/>
    </source>
</evidence>
<protein>
    <submittedName>
        <fullName evidence="3">VWA domain-containing protein</fullName>
    </submittedName>
</protein>
<dbReference type="InterPro" id="IPR002035">
    <property type="entry name" value="VWF_A"/>
</dbReference>
<dbReference type="OrthoDB" id="9781333at2"/>
<reference evidence="3 4" key="1">
    <citation type="submission" date="2019-05" db="EMBL/GenBank/DDBJ databases">
        <title>Verrucobacter flavum gen. nov., sp. nov. a new member of the family Verrucomicrobiaceae.</title>
        <authorList>
            <person name="Szuroczki S."/>
            <person name="Abbaszade G."/>
            <person name="Szabo A."/>
            <person name="Felfoldi T."/>
            <person name="Schumann P."/>
            <person name="Boka K."/>
            <person name="Keki Z."/>
            <person name="Toumi M."/>
            <person name="Toth E."/>
        </authorList>
    </citation>
    <scope>NUCLEOTIDE SEQUENCE [LARGE SCALE GENOMIC DNA]</scope>
    <source>
        <strain evidence="3 4">MG-N-17</strain>
    </source>
</reference>
<accession>A0A5R8KDU6</accession>
<dbReference type="InterPro" id="IPR036465">
    <property type="entry name" value="vWFA_dom_sf"/>
</dbReference>
<dbReference type="Pfam" id="PF00092">
    <property type="entry name" value="VWA"/>
    <property type="match status" value="1"/>
</dbReference>
<dbReference type="Proteomes" id="UP000306196">
    <property type="component" value="Unassembled WGS sequence"/>
</dbReference>
<feature type="transmembrane region" description="Helical" evidence="1">
    <location>
        <begin position="39"/>
        <end position="58"/>
    </location>
</feature>
<keyword evidence="1" id="KW-1133">Transmembrane helix</keyword>
<dbReference type="SUPFAM" id="SSF52317">
    <property type="entry name" value="Class I glutamine amidotransferase-like"/>
    <property type="match status" value="1"/>
</dbReference>
<comment type="caution">
    <text evidence="3">The sequence shown here is derived from an EMBL/GenBank/DDBJ whole genome shotgun (WGS) entry which is preliminary data.</text>
</comment>
<dbReference type="Pfam" id="PF07090">
    <property type="entry name" value="GATase1_like"/>
    <property type="match status" value="1"/>
</dbReference>
<feature type="domain" description="VWFA" evidence="2">
    <location>
        <begin position="414"/>
        <end position="579"/>
    </location>
</feature>
<gene>
    <name evidence="3" type="ORF">FEM03_13025</name>
</gene>
<dbReference type="InterPro" id="IPR010768">
    <property type="entry name" value="GATase1-like"/>
</dbReference>
<keyword evidence="1" id="KW-0812">Transmembrane</keyword>
<dbReference type="SMART" id="SM00327">
    <property type="entry name" value="VWA"/>
    <property type="match status" value="2"/>
</dbReference>
<feature type="transmembrane region" description="Helical" evidence="1">
    <location>
        <begin position="6"/>
        <end position="27"/>
    </location>
</feature>
<dbReference type="InterPro" id="IPR029062">
    <property type="entry name" value="Class_I_gatase-like"/>
</dbReference>
<dbReference type="RefSeq" id="WP_138086710.1">
    <property type="nucleotide sequence ID" value="NZ_VAUV01000009.1"/>
</dbReference>
<sequence>MMDFTSWTPLLWLLLLIGVAVGFHYTLVDRPRGLMLGAFLLRVLGIVLLVLALCQPFVREKSDEAHIVFMVDVSQSVDLASAKGALDQVDAGVKKLRQGDSSTLFAMADGLREKPLADFRTMLESWDKGLADDAFRAHSKIGESLLAARLAFPSGKARRLIVFTDGVDTEEKTEASLEQLRDEDVDVLFVPLKGLTAPEAALVGLDSASSLAFHGEVLRLTARVVTNQPMNAKVRLLNKGVAVQEKEVELKPGQEARVWFDTEMNTPGPTVWSAELVPAKDHFAVNNHATTTITVKGKPRLLVIHEDERKMRLFTRALKEQDFDVDLRGKRGLPDTMEELLSFDAVMIANLSATDMTPRQMNLLRRYVADFGGGLIMTGSENSFGLGGYYKTPVEEVLPLISRFEKEKEKPSLAMVLVIDKSGSMQGLPMELARQAAKSAAELLGQQDQIAVIGFDGDAQVFCELTSASQQGTIQAAIDSMEASGGTNMYPGMVLGKEMLERTSAKVKHMICLTDGQTQDADHLGLTQEMVNSGVTVSSVGLGEGAARELLQQIADVGRGRYYESNDPQSLPQIFTKETAQASKSAVQEGLFQPVGITEHPMLAGYDADGLPVILGYVMTEAKPSAQVLLAAEQGDPMLAVGRFGLGIGLAYTSDLTENWGGEWLVWDGCGAFWAQVLRGALRKADTEGVTVRDEVNHGEWVIDVDRRGEDASPLNHLQWKVQTLDQNGNTQDIKMLETGLGRYQARLPLGSSKHLSLRLHDTTEDKLEVRHYHAPYPAEYRLDGEVPDALTTLPTYYVDRLLANLPVASQPKPAGHWFSWLGLLCLLGGLILRRV</sequence>
<dbReference type="CDD" id="cd00198">
    <property type="entry name" value="vWFA"/>
    <property type="match status" value="1"/>
</dbReference>
<evidence type="ECO:0000256" key="1">
    <source>
        <dbReference type="SAM" id="Phobius"/>
    </source>
</evidence>